<name>A0ABR4IYC1_9EURO</name>
<gene>
    <name evidence="1" type="ORF">BJY01DRAFT_101584</name>
</gene>
<sequence length="180" mass="21143">MMPTYIWEVRMGYSDYRDGNWSPKSVARSVISREMVTMRDEGLLTANISDFKFWVEHDPRLSIRVELTGFSDDKPTYEADELGTFQLRDQQLVLVGEEGLPTTQVLLDGAGGSRRMDIVFTIWTRFLKYPFHKEPGYEVVYILNRQQMLWMVVHRGLRDEIADGSDYEWIRRLQLQTNPI</sequence>
<organism evidence="1 2">
    <name type="scientific">Aspergillus pseudoustus</name>
    <dbReference type="NCBI Taxonomy" id="1810923"/>
    <lineage>
        <taxon>Eukaryota</taxon>
        <taxon>Fungi</taxon>
        <taxon>Dikarya</taxon>
        <taxon>Ascomycota</taxon>
        <taxon>Pezizomycotina</taxon>
        <taxon>Eurotiomycetes</taxon>
        <taxon>Eurotiomycetidae</taxon>
        <taxon>Eurotiales</taxon>
        <taxon>Aspergillaceae</taxon>
        <taxon>Aspergillus</taxon>
        <taxon>Aspergillus subgen. Nidulantes</taxon>
    </lineage>
</organism>
<evidence type="ECO:0000313" key="2">
    <source>
        <dbReference type="Proteomes" id="UP001610446"/>
    </source>
</evidence>
<comment type="caution">
    <text evidence="1">The sequence shown here is derived from an EMBL/GenBank/DDBJ whole genome shotgun (WGS) entry which is preliminary data.</text>
</comment>
<dbReference type="EMBL" id="JBFXLU010000263">
    <property type="protein sequence ID" value="KAL2832304.1"/>
    <property type="molecule type" value="Genomic_DNA"/>
</dbReference>
<reference evidence="1 2" key="1">
    <citation type="submission" date="2024-07" db="EMBL/GenBank/DDBJ databases">
        <title>Section-level genome sequencing and comparative genomics of Aspergillus sections Usti and Cavernicolus.</title>
        <authorList>
            <consortium name="Lawrence Berkeley National Laboratory"/>
            <person name="Nybo J.L."/>
            <person name="Vesth T.C."/>
            <person name="Theobald S."/>
            <person name="Frisvad J.C."/>
            <person name="Larsen T.O."/>
            <person name="Kjaerboelling I."/>
            <person name="Rothschild-Mancinelli K."/>
            <person name="Lyhne E.K."/>
            <person name="Kogle M.E."/>
            <person name="Barry K."/>
            <person name="Clum A."/>
            <person name="Na H."/>
            <person name="Ledsgaard L."/>
            <person name="Lin J."/>
            <person name="Lipzen A."/>
            <person name="Kuo A."/>
            <person name="Riley R."/>
            <person name="Mondo S."/>
            <person name="Labutti K."/>
            <person name="Haridas S."/>
            <person name="Pangalinan J."/>
            <person name="Salamov A.A."/>
            <person name="Simmons B.A."/>
            <person name="Magnuson J.K."/>
            <person name="Chen J."/>
            <person name="Drula E."/>
            <person name="Henrissat B."/>
            <person name="Wiebenga A."/>
            <person name="Lubbers R.J."/>
            <person name="Gomes A.C."/>
            <person name="Makela M.R."/>
            <person name="Stajich J."/>
            <person name="Grigoriev I.V."/>
            <person name="Mortensen U.H."/>
            <person name="De Vries R.P."/>
            <person name="Baker S.E."/>
            <person name="Andersen M.R."/>
        </authorList>
    </citation>
    <scope>NUCLEOTIDE SEQUENCE [LARGE SCALE GENOMIC DNA]</scope>
    <source>
        <strain evidence="1 2">CBS 123904</strain>
    </source>
</reference>
<evidence type="ECO:0000313" key="1">
    <source>
        <dbReference type="EMBL" id="KAL2832304.1"/>
    </source>
</evidence>
<proteinExistence type="predicted"/>
<keyword evidence="2" id="KW-1185">Reference proteome</keyword>
<accession>A0ABR4IYC1</accession>
<protein>
    <submittedName>
        <fullName evidence="1">Uncharacterized protein</fullName>
    </submittedName>
</protein>
<dbReference type="Proteomes" id="UP001610446">
    <property type="component" value="Unassembled WGS sequence"/>
</dbReference>